<sequence length="259" mass="30717">MSKTGISDDCIVHSRKYLSNFHANVNELHRTKEFSYPILQKLPKLCCSCENKKGLLNLILISNRIRIYLGEHIFTIAHLRKLCQQIQMLKNNLSTSQLQCDDSTIYYVILTHTEKLTFSQCLYKIGRFVGHNGESLQRFESSRNITIYIVNERSNKKLRELADRFQIKYRQYSIESYMVCFTVNNGDHRPKNINKIKSALRSRWNDIVMTNYDERTYGYNISSREIIEPSVEFTEDSRWRPKRRIPKSKLNKIKRQFDS</sequence>
<reference evidence="1" key="1">
    <citation type="submission" date="2021-02" db="EMBL/GenBank/DDBJ databases">
        <authorList>
            <person name="Nowell W R."/>
        </authorList>
    </citation>
    <scope>NUCLEOTIDE SEQUENCE</scope>
</reference>
<comment type="caution">
    <text evidence="1">The sequence shown here is derived from an EMBL/GenBank/DDBJ whole genome shotgun (WGS) entry which is preliminary data.</text>
</comment>
<keyword evidence="2" id="KW-1185">Reference proteome</keyword>
<evidence type="ECO:0000313" key="2">
    <source>
        <dbReference type="Proteomes" id="UP000663828"/>
    </source>
</evidence>
<dbReference type="Proteomes" id="UP000663828">
    <property type="component" value="Unassembled WGS sequence"/>
</dbReference>
<proteinExistence type="predicted"/>
<gene>
    <name evidence="1" type="ORF">XAT740_LOCUS44732</name>
</gene>
<dbReference type="AlphaFoldDB" id="A0A815YPN0"/>
<dbReference type="EMBL" id="CAJNOR010005717">
    <property type="protein sequence ID" value="CAF1573688.1"/>
    <property type="molecule type" value="Genomic_DNA"/>
</dbReference>
<accession>A0A815YPN0</accession>
<protein>
    <submittedName>
        <fullName evidence="1">Uncharacterized protein</fullName>
    </submittedName>
</protein>
<name>A0A815YPN0_ADIRI</name>
<organism evidence="1 2">
    <name type="scientific">Adineta ricciae</name>
    <name type="common">Rotifer</name>
    <dbReference type="NCBI Taxonomy" id="249248"/>
    <lineage>
        <taxon>Eukaryota</taxon>
        <taxon>Metazoa</taxon>
        <taxon>Spiralia</taxon>
        <taxon>Gnathifera</taxon>
        <taxon>Rotifera</taxon>
        <taxon>Eurotatoria</taxon>
        <taxon>Bdelloidea</taxon>
        <taxon>Adinetida</taxon>
        <taxon>Adinetidae</taxon>
        <taxon>Adineta</taxon>
    </lineage>
</organism>
<evidence type="ECO:0000313" key="1">
    <source>
        <dbReference type="EMBL" id="CAF1573688.1"/>
    </source>
</evidence>